<dbReference type="GO" id="GO:0005995">
    <property type="term" value="P:melibiose catabolic process"/>
    <property type="evidence" value="ECO:0007669"/>
    <property type="project" value="UniProtKB-ARBA"/>
</dbReference>
<dbReference type="Gene3D" id="3.20.20.70">
    <property type="entry name" value="Aldolase class I"/>
    <property type="match status" value="1"/>
</dbReference>
<dbReference type="PANTHER" id="PTHR11452:SF75">
    <property type="entry name" value="ALPHA-GALACTOSIDASE MEL1"/>
    <property type="match status" value="1"/>
</dbReference>
<evidence type="ECO:0000256" key="10">
    <source>
        <dbReference type="ARBA" id="ARBA00023180"/>
    </source>
</evidence>
<dbReference type="GeneID" id="70240117"/>
<evidence type="ECO:0000256" key="13">
    <source>
        <dbReference type="SAM" id="SignalP"/>
    </source>
</evidence>
<dbReference type="PRINTS" id="PR00740">
    <property type="entry name" value="GLHYDRLASE27"/>
</dbReference>
<evidence type="ECO:0000256" key="4">
    <source>
        <dbReference type="ARBA" id="ARBA00009743"/>
    </source>
</evidence>
<sequence>MRAVSASTLLARLVTLTGVVALDNGLAVTPQLGWNTWNSFACSLNETVILNAAQRIVDLGFKDLGYEYIVLDDCWSAGRNSSGYLIANATKFPSGIDGLASKIHALGLKVGIYSSAGTLTCARYSGSLGYEEKDAELWASWEIDYLKYDNCYNQGEEGTPKLSYDRYNAMGQALNKTGRPILYSMCNWGSDGPWNFASTIANSWRTSGDLLNTWDRDDANCPCAELDGLDCKTPGFRCSVLNVLNKAVYYVSKAFPGAWNDLDMLQVGNGGLSDQESIAHFSLWAAFKSPLLMTNVMTKIDAQTLSILQNPAVLAISQDPMGSSVSRIWRHPVADVDANGYGEIQLFSGNLMGGDQVVVLLNGGTQAREMNATLEDIFWESGVAGTASQVQQAWDVYDVWANRMDNETANAIINGTAVPAGSRFNATARGGAPRVYSQPPVVGDRWLMGSKVASVQPRGTVTARVAAHGVALLRLRAQSSKKNEL</sequence>
<evidence type="ECO:0000313" key="15">
    <source>
        <dbReference type="EMBL" id="KAH8695022.1"/>
    </source>
</evidence>
<evidence type="ECO:0000256" key="9">
    <source>
        <dbReference type="ARBA" id="ARBA00023157"/>
    </source>
</evidence>
<keyword evidence="7 13" id="KW-0732">Signal</keyword>
<keyword evidence="11 12" id="KW-0326">Glycosidase</keyword>
<feature type="signal peptide" evidence="13">
    <location>
        <begin position="1"/>
        <end position="21"/>
    </location>
</feature>
<dbReference type="InterPro" id="IPR002241">
    <property type="entry name" value="Glyco_hydro_27"/>
</dbReference>
<keyword evidence="8 12" id="KW-0378">Hydrolase</keyword>
<dbReference type="FunFam" id="3.20.20.70:FF:000202">
    <property type="entry name" value="Alpha-galactosidase"/>
    <property type="match status" value="1"/>
</dbReference>
<comment type="function">
    <text evidence="2">Hydrolyzes a variety of simple alpha-D-galactoside as well as more complex molecules such as oligosaccharides and polysaccharides.</text>
</comment>
<dbReference type="Gene3D" id="2.60.40.1180">
    <property type="entry name" value="Golgi alpha-mannosidase II"/>
    <property type="match status" value="1"/>
</dbReference>
<dbReference type="SUPFAM" id="SSF51445">
    <property type="entry name" value="(Trans)glycosidases"/>
    <property type="match status" value="1"/>
</dbReference>
<dbReference type="InterPro" id="IPR013780">
    <property type="entry name" value="Glyco_hydro_b"/>
</dbReference>
<dbReference type="RefSeq" id="XP_046070164.1">
    <property type="nucleotide sequence ID" value="XM_046209830.1"/>
</dbReference>
<dbReference type="EC" id="3.2.1.22" evidence="5 12"/>
<evidence type="ECO:0000256" key="8">
    <source>
        <dbReference type="ARBA" id="ARBA00022801"/>
    </source>
</evidence>
<evidence type="ECO:0000256" key="6">
    <source>
        <dbReference type="ARBA" id="ARBA00022525"/>
    </source>
</evidence>
<dbReference type="InterPro" id="IPR017853">
    <property type="entry name" value="GH"/>
</dbReference>
<comment type="catalytic activity">
    <reaction evidence="1 12">
        <text>Hydrolysis of terminal, non-reducing alpha-D-galactose residues in alpha-D-galactosides, including galactose oligosaccharides, galactomannans and galactolipids.</text>
        <dbReference type="EC" id="3.2.1.22"/>
    </reaction>
</comment>
<reference evidence="15" key="1">
    <citation type="submission" date="2021-12" db="EMBL/GenBank/DDBJ databases">
        <title>Convergent genome expansion in fungi linked to evolution of root-endophyte symbiosis.</title>
        <authorList>
            <consortium name="DOE Joint Genome Institute"/>
            <person name="Ke Y.-H."/>
            <person name="Bonito G."/>
            <person name="Liao H.-L."/>
            <person name="Looney B."/>
            <person name="Rojas-Flechas A."/>
            <person name="Nash J."/>
            <person name="Hameed K."/>
            <person name="Schadt C."/>
            <person name="Martin F."/>
            <person name="Crous P.W."/>
            <person name="Miettinen O."/>
            <person name="Magnuson J.K."/>
            <person name="Labbe J."/>
            <person name="Jacobson D."/>
            <person name="Doktycz M.J."/>
            <person name="Veneault-Fourrey C."/>
            <person name="Kuo A."/>
            <person name="Mondo S."/>
            <person name="Calhoun S."/>
            <person name="Riley R."/>
            <person name="Ohm R."/>
            <person name="LaButti K."/>
            <person name="Andreopoulos B."/>
            <person name="Pangilinan J."/>
            <person name="Nolan M."/>
            <person name="Tritt A."/>
            <person name="Clum A."/>
            <person name="Lipzen A."/>
            <person name="Daum C."/>
            <person name="Barry K."/>
            <person name="Grigoriev I.V."/>
            <person name="Vilgalys R."/>
        </authorList>
    </citation>
    <scope>NUCLEOTIDE SEQUENCE</scope>
    <source>
        <strain evidence="15">PMI_201</strain>
    </source>
</reference>
<dbReference type="CDD" id="cd14792">
    <property type="entry name" value="GH27"/>
    <property type="match status" value="1"/>
</dbReference>
<dbReference type="InterPro" id="IPR000111">
    <property type="entry name" value="Glyco_hydro_27/36_CS"/>
</dbReference>
<organism evidence="15 16">
    <name type="scientific">Talaromyces proteolyticus</name>
    <dbReference type="NCBI Taxonomy" id="1131652"/>
    <lineage>
        <taxon>Eukaryota</taxon>
        <taxon>Fungi</taxon>
        <taxon>Dikarya</taxon>
        <taxon>Ascomycota</taxon>
        <taxon>Pezizomycotina</taxon>
        <taxon>Eurotiomycetes</taxon>
        <taxon>Eurotiomycetidae</taxon>
        <taxon>Eurotiales</taxon>
        <taxon>Trichocomaceae</taxon>
        <taxon>Talaromyces</taxon>
        <taxon>Talaromyces sect. Bacilispori</taxon>
    </lineage>
</organism>
<protein>
    <recommendedName>
        <fullName evidence="5 12">Alpha-galactosidase</fullName>
        <ecNumber evidence="5 12">3.2.1.22</ecNumber>
    </recommendedName>
    <alternativeName>
        <fullName evidence="12">Melibiase</fullName>
    </alternativeName>
</protein>
<dbReference type="PROSITE" id="PS00512">
    <property type="entry name" value="ALPHA_GALACTOSIDASE"/>
    <property type="match status" value="1"/>
</dbReference>
<feature type="domain" description="Alpha galactosidase C-terminal" evidence="14">
    <location>
        <begin position="342"/>
        <end position="407"/>
    </location>
</feature>
<evidence type="ECO:0000313" key="16">
    <source>
        <dbReference type="Proteomes" id="UP001201262"/>
    </source>
</evidence>
<dbReference type="SUPFAM" id="SSF51011">
    <property type="entry name" value="Glycosyl hydrolase domain"/>
    <property type="match status" value="1"/>
</dbReference>
<dbReference type="GO" id="GO:0004557">
    <property type="term" value="F:alpha-galactosidase activity"/>
    <property type="evidence" value="ECO:0007669"/>
    <property type="project" value="UniProtKB-EC"/>
</dbReference>
<dbReference type="InterPro" id="IPR013785">
    <property type="entry name" value="Aldolase_TIM"/>
</dbReference>
<dbReference type="Pfam" id="PF17801">
    <property type="entry name" value="Melibiase_C"/>
    <property type="match status" value="1"/>
</dbReference>
<gene>
    <name evidence="15" type="ORF">BGW36DRAFT_195719</name>
</gene>
<evidence type="ECO:0000256" key="1">
    <source>
        <dbReference type="ARBA" id="ARBA00001255"/>
    </source>
</evidence>
<comment type="caution">
    <text evidence="15">The sequence shown here is derived from an EMBL/GenBank/DDBJ whole genome shotgun (WGS) entry which is preliminary data.</text>
</comment>
<accession>A0AAD4PYP5</accession>
<dbReference type="GO" id="GO:0005576">
    <property type="term" value="C:extracellular region"/>
    <property type="evidence" value="ECO:0007669"/>
    <property type="project" value="UniProtKB-SubCell"/>
</dbReference>
<feature type="chain" id="PRO_5042203296" description="Alpha-galactosidase" evidence="13">
    <location>
        <begin position="22"/>
        <end position="485"/>
    </location>
</feature>
<proteinExistence type="inferred from homology"/>
<keyword evidence="9 12" id="KW-1015">Disulfide bond</keyword>
<dbReference type="EMBL" id="JAJTJA010000008">
    <property type="protein sequence ID" value="KAH8695022.1"/>
    <property type="molecule type" value="Genomic_DNA"/>
</dbReference>
<evidence type="ECO:0000256" key="3">
    <source>
        <dbReference type="ARBA" id="ARBA00004613"/>
    </source>
</evidence>
<dbReference type="Pfam" id="PF16499">
    <property type="entry name" value="Melibiase_2"/>
    <property type="match status" value="2"/>
</dbReference>
<dbReference type="InterPro" id="IPR006215">
    <property type="entry name" value="Glyco_hydro_melibiase"/>
</dbReference>
<comment type="subcellular location">
    <subcellularLocation>
        <location evidence="3">Secreted</location>
    </subcellularLocation>
</comment>
<dbReference type="PRINTS" id="PR00748">
    <property type="entry name" value="MELIBIASE"/>
</dbReference>
<keyword evidence="10" id="KW-0325">Glycoprotein</keyword>
<dbReference type="InterPro" id="IPR041233">
    <property type="entry name" value="Melibiase_C"/>
</dbReference>
<evidence type="ECO:0000256" key="7">
    <source>
        <dbReference type="ARBA" id="ARBA00022729"/>
    </source>
</evidence>
<keyword evidence="16" id="KW-1185">Reference proteome</keyword>
<evidence type="ECO:0000256" key="12">
    <source>
        <dbReference type="RuleBase" id="RU361168"/>
    </source>
</evidence>
<name>A0AAD4PYP5_9EURO</name>
<dbReference type="AlphaFoldDB" id="A0AAD4PYP5"/>
<keyword evidence="6" id="KW-0964">Secreted</keyword>
<evidence type="ECO:0000256" key="5">
    <source>
        <dbReference type="ARBA" id="ARBA00012755"/>
    </source>
</evidence>
<dbReference type="Proteomes" id="UP001201262">
    <property type="component" value="Unassembled WGS sequence"/>
</dbReference>
<dbReference type="PANTHER" id="PTHR11452">
    <property type="entry name" value="ALPHA-GALACTOSIDASE/ALPHA-N-ACETYLGALACTOSAMINIDASE"/>
    <property type="match status" value="1"/>
</dbReference>
<comment type="similarity">
    <text evidence="4 12">Belongs to the glycosyl hydrolase 27 family.</text>
</comment>
<evidence type="ECO:0000256" key="2">
    <source>
        <dbReference type="ARBA" id="ARBA00003969"/>
    </source>
</evidence>
<evidence type="ECO:0000259" key="14">
    <source>
        <dbReference type="Pfam" id="PF17801"/>
    </source>
</evidence>
<evidence type="ECO:0000256" key="11">
    <source>
        <dbReference type="ARBA" id="ARBA00023295"/>
    </source>
</evidence>